<protein>
    <submittedName>
        <fullName evidence="1">Uncharacterized protein</fullName>
    </submittedName>
</protein>
<accession>A0A9E2NXV6</accession>
<organism evidence="1 2">
    <name type="scientific">Candidatus Treponema excrementipullorum</name>
    <dbReference type="NCBI Taxonomy" id="2838768"/>
    <lineage>
        <taxon>Bacteria</taxon>
        <taxon>Pseudomonadati</taxon>
        <taxon>Spirochaetota</taxon>
        <taxon>Spirochaetia</taxon>
        <taxon>Spirochaetales</taxon>
        <taxon>Treponemataceae</taxon>
        <taxon>Treponema</taxon>
    </lineage>
</organism>
<comment type="caution">
    <text evidence="1">The sequence shown here is derived from an EMBL/GenBank/DDBJ whole genome shotgun (WGS) entry which is preliminary data.</text>
</comment>
<gene>
    <name evidence="1" type="ORF">IAA16_00520</name>
</gene>
<proteinExistence type="predicted"/>
<dbReference type="Proteomes" id="UP000823914">
    <property type="component" value="Unassembled WGS sequence"/>
</dbReference>
<reference evidence="1" key="1">
    <citation type="journal article" date="2021" name="PeerJ">
        <title>Extensive microbial diversity within the chicken gut microbiome revealed by metagenomics and culture.</title>
        <authorList>
            <person name="Gilroy R."/>
            <person name="Ravi A."/>
            <person name="Getino M."/>
            <person name="Pursley I."/>
            <person name="Horton D.L."/>
            <person name="Alikhan N.F."/>
            <person name="Baker D."/>
            <person name="Gharbi K."/>
            <person name="Hall N."/>
            <person name="Watson M."/>
            <person name="Adriaenssens E.M."/>
            <person name="Foster-Nyarko E."/>
            <person name="Jarju S."/>
            <person name="Secka A."/>
            <person name="Antonio M."/>
            <person name="Oren A."/>
            <person name="Chaudhuri R.R."/>
            <person name="La Ragione R."/>
            <person name="Hildebrand F."/>
            <person name="Pallen M.J."/>
        </authorList>
    </citation>
    <scope>NUCLEOTIDE SEQUENCE</scope>
    <source>
        <strain evidence="1">Gambia15-2214</strain>
    </source>
</reference>
<reference evidence="1" key="2">
    <citation type="submission" date="2021-04" db="EMBL/GenBank/DDBJ databases">
        <authorList>
            <person name="Gilroy R."/>
        </authorList>
    </citation>
    <scope>NUCLEOTIDE SEQUENCE</scope>
    <source>
        <strain evidence="1">Gambia15-2214</strain>
    </source>
</reference>
<dbReference type="AlphaFoldDB" id="A0A9E2NXV6"/>
<evidence type="ECO:0000313" key="1">
    <source>
        <dbReference type="EMBL" id="MBU3849031.1"/>
    </source>
</evidence>
<evidence type="ECO:0000313" key="2">
    <source>
        <dbReference type="Proteomes" id="UP000823914"/>
    </source>
</evidence>
<name>A0A9E2NXV6_9SPIR</name>
<sequence length="637" mass="76226">MIEILFSVKIDMETYPYIFSKVYASRIREITDNYIAKMYEKLDLQLVLIVVNNILKIPNEIRYSYTIRNCDDDLPVFEDHYMKTLFNILIWLVKNSSKYSYKEILNILRNKDTQLAEKLEEILARPPEKFKSLYEKMGLYDPPLATEDEIQSFSIENIMKFIQENKSTDLIEKNRVDSVIKKWVIQYADINKKLLKYFVDVETHIANSVIAGLYDVLREKKTKSVFEVTDILEFFACMLPKLFECKKIESEDECFSSFCLQNMCSFVSEYIQNNMDNIEENIFLKMKEIILAIYENLNPENQKDESIFSYNVNLLNTENGICYNALFFMYAYCKERQKAYDAELRVVFKELIESKVSLLFLVLFGETFEYFFYFDRQWTEHEIKTVFNSANKLVQKAFWAGYFYTRFNISVESYRFFKIAGLYDKLKELKLTDSEYYQRMAELCCVMYLKGEESIDGDNSVINYFLNMYDPKFFEMFIRSFMVRKTDINKNKDKYQPKVIEIWQALTEKLKEHLSDNDFEMCVINIMQFVEMVSKIDKTIYDLFSFSIRTIPTYRIDHFILPKFLEIYKNDKASRENICNIIIYFAEHKTYFSDYGNSFTELFKLMCTENRNQALKIASMYQANNEAKYMNVYNEYE</sequence>
<dbReference type="EMBL" id="JAHLFV010000012">
    <property type="protein sequence ID" value="MBU3849031.1"/>
    <property type="molecule type" value="Genomic_DNA"/>
</dbReference>